<dbReference type="PANTHER" id="PTHR43861:SF1">
    <property type="entry name" value="TRANS-ACONITATE 2-METHYLTRANSFERASE"/>
    <property type="match status" value="1"/>
</dbReference>
<accession>A0A6N8DKH3</accession>
<evidence type="ECO:0000313" key="1">
    <source>
        <dbReference type="EMBL" id="MTV30015.1"/>
    </source>
</evidence>
<dbReference type="GO" id="GO:0008168">
    <property type="term" value="F:methyltransferase activity"/>
    <property type="evidence" value="ECO:0007669"/>
    <property type="project" value="UniProtKB-KW"/>
</dbReference>
<dbReference type="OrthoDB" id="9804312at2"/>
<sequence>MSGSNDQTLRAYDENVRAYVEGTAQAVSGPPQQWMDRALDGLSPAARIIELGSAFGRDAAYLASRHFAVECTDAAPGFVAELVARGFQARRFNVLTDAFDGAYDLILANAVLLHFDRAQFARVLEKARAALTPGGRLAFSLKSGEGEGWSSAKLGAPRYFCYWRAEQLAPLLREAGFADWSIVEARMNRAHADWIYVVATAPQPQCP</sequence>
<keyword evidence="1" id="KW-0808">Transferase</keyword>
<dbReference type="InterPro" id="IPR029063">
    <property type="entry name" value="SAM-dependent_MTases_sf"/>
</dbReference>
<protein>
    <submittedName>
        <fullName evidence="1">Methyltransferase domain-containing protein</fullName>
    </submittedName>
</protein>
<gene>
    <name evidence="1" type="ORF">GJ654_03295</name>
</gene>
<proteinExistence type="predicted"/>
<dbReference type="EMBL" id="WNKS01000002">
    <property type="protein sequence ID" value="MTV30015.1"/>
    <property type="molecule type" value="Genomic_DNA"/>
</dbReference>
<comment type="caution">
    <text evidence="1">The sequence shown here is derived from an EMBL/GenBank/DDBJ whole genome shotgun (WGS) entry which is preliminary data.</text>
</comment>
<keyword evidence="1" id="KW-0489">Methyltransferase</keyword>
<dbReference type="PANTHER" id="PTHR43861">
    <property type="entry name" value="TRANS-ACONITATE 2-METHYLTRANSFERASE-RELATED"/>
    <property type="match status" value="1"/>
</dbReference>
<name>A0A6N8DKH3_RHOAC</name>
<dbReference type="Pfam" id="PF13489">
    <property type="entry name" value="Methyltransf_23"/>
    <property type="match status" value="1"/>
</dbReference>
<dbReference type="Gene3D" id="3.40.50.150">
    <property type="entry name" value="Vaccinia Virus protein VP39"/>
    <property type="match status" value="1"/>
</dbReference>
<dbReference type="CDD" id="cd02440">
    <property type="entry name" value="AdoMet_MTases"/>
    <property type="match status" value="1"/>
</dbReference>
<dbReference type="SUPFAM" id="SSF53335">
    <property type="entry name" value="S-adenosyl-L-methionine-dependent methyltransferases"/>
    <property type="match status" value="1"/>
</dbReference>
<organism evidence="1 2">
    <name type="scientific">Rhodoblastus acidophilus</name>
    <name type="common">Rhodopseudomonas acidophila</name>
    <dbReference type="NCBI Taxonomy" id="1074"/>
    <lineage>
        <taxon>Bacteria</taxon>
        <taxon>Pseudomonadati</taxon>
        <taxon>Pseudomonadota</taxon>
        <taxon>Alphaproteobacteria</taxon>
        <taxon>Hyphomicrobiales</taxon>
        <taxon>Rhodoblastaceae</taxon>
        <taxon>Rhodoblastus</taxon>
    </lineage>
</organism>
<reference evidence="1 2" key="1">
    <citation type="submission" date="2019-11" db="EMBL/GenBank/DDBJ databases">
        <title>Whole-genome sequence of a Rhodoblastus acidophilus DSM 142.</title>
        <authorList>
            <person name="Kyndt J.A."/>
            <person name="Meyer T.E."/>
        </authorList>
    </citation>
    <scope>NUCLEOTIDE SEQUENCE [LARGE SCALE GENOMIC DNA]</scope>
    <source>
        <strain evidence="1 2">DSM 142</strain>
    </source>
</reference>
<dbReference type="AlphaFoldDB" id="A0A6N8DKH3"/>
<evidence type="ECO:0000313" key="2">
    <source>
        <dbReference type="Proteomes" id="UP000439113"/>
    </source>
</evidence>
<dbReference type="RefSeq" id="WP_155444676.1">
    <property type="nucleotide sequence ID" value="NZ_JAOQNR010000002.1"/>
</dbReference>
<dbReference type="Proteomes" id="UP000439113">
    <property type="component" value="Unassembled WGS sequence"/>
</dbReference>
<dbReference type="GO" id="GO:0032259">
    <property type="term" value="P:methylation"/>
    <property type="evidence" value="ECO:0007669"/>
    <property type="project" value="UniProtKB-KW"/>
</dbReference>